<dbReference type="Pfam" id="PF00338">
    <property type="entry name" value="Ribosomal_S10"/>
    <property type="match status" value="1"/>
</dbReference>
<dbReference type="PANTHER" id="PTHR11700">
    <property type="entry name" value="30S RIBOSOMAL PROTEIN S10 FAMILY MEMBER"/>
    <property type="match status" value="1"/>
</dbReference>
<evidence type="ECO:0000256" key="2">
    <source>
        <dbReference type="ARBA" id="ARBA00022980"/>
    </source>
</evidence>
<keyword evidence="2 4" id="KW-0689">Ribosomal protein</keyword>
<protein>
    <recommendedName>
        <fullName evidence="4">Small ribosomal subunit protein uS10</fullName>
    </recommendedName>
</protein>
<dbReference type="GO" id="GO:0005840">
    <property type="term" value="C:ribosome"/>
    <property type="evidence" value="ECO:0007669"/>
    <property type="project" value="UniProtKB-KW"/>
</dbReference>
<sequence length="104" mass="11730">MRRMQKIRVKLKGYDYKVVDKAAEMIIITVENSGAKAIGPVPLPNKRWMMSVHRGPHIDAKSKEAFEQREHARVIDILDANSKTIESLTHLQLPAGVDIVVKNS</sequence>
<evidence type="ECO:0000313" key="7">
    <source>
        <dbReference type="Proteomes" id="UP000760819"/>
    </source>
</evidence>
<name>A0A955I6W8_9BACT</name>
<evidence type="ECO:0000256" key="1">
    <source>
        <dbReference type="ARBA" id="ARBA00007102"/>
    </source>
</evidence>
<dbReference type="HAMAP" id="MF_00508">
    <property type="entry name" value="Ribosomal_uS10"/>
    <property type="match status" value="1"/>
</dbReference>
<dbReference type="EMBL" id="JAGQLI010000060">
    <property type="protein sequence ID" value="MCA9379019.1"/>
    <property type="molecule type" value="Genomic_DNA"/>
</dbReference>
<reference evidence="6" key="2">
    <citation type="journal article" date="2021" name="Microbiome">
        <title>Successional dynamics and alternative stable states in a saline activated sludge microbial community over 9 years.</title>
        <authorList>
            <person name="Wang Y."/>
            <person name="Ye J."/>
            <person name="Ju F."/>
            <person name="Liu L."/>
            <person name="Boyd J.A."/>
            <person name="Deng Y."/>
            <person name="Parks D.H."/>
            <person name="Jiang X."/>
            <person name="Yin X."/>
            <person name="Woodcroft B.J."/>
            <person name="Tyson G.W."/>
            <person name="Hugenholtz P."/>
            <person name="Polz M.F."/>
            <person name="Zhang T."/>
        </authorList>
    </citation>
    <scope>NUCLEOTIDE SEQUENCE</scope>
    <source>
        <strain evidence="6">HKST-UBA12</strain>
    </source>
</reference>
<dbReference type="SUPFAM" id="SSF54999">
    <property type="entry name" value="Ribosomal protein S10"/>
    <property type="match status" value="1"/>
</dbReference>
<keyword evidence="3 4" id="KW-0687">Ribonucleoprotein</keyword>
<reference evidence="6" key="1">
    <citation type="submission" date="2020-04" db="EMBL/GenBank/DDBJ databases">
        <authorList>
            <person name="Zhang T."/>
        </authorList>
    </citation>
    <scope>NUCLEOTIDE SEQUENCE</scope>
    <source>
        <strain evidence="6">HKST-UBA12</strain>
    </source>
</reference>
<dbReference type="GO" id="GO:0003735">
    <property type="term" value="F:structural constituent of ribosome"/>
    <property type="evidence" value="ECO:0007669"/>
    <property type="project" value="InterPro"/>
</dbReference>
<dbReference type="Gene3D" id="3.30.70.600">
    <property type="entry name" value="Ribosomal protein S10 domain"/>
    <property type="match status" value="1"/>
</dbReference>
<dbReference type="SMART" id="SM01403">
    <property type="entry name" value="Ribosomal_S10"/>
    <property type="match status" value="1"/>
</dbReference>
<evidence type="ECO:0000313" key="6">
    <source>
        <dbReference type="EMBL" id="MCA9379019.1"/>
    </source>
</evidence>
<dbReference type="GO" id="GO:0000049">
    <property type="term" value="F:tRNA binding"/>
    <property type="evidence" value="ECO:0007669"/>
    <property type="project" value="UniProtKB-UniRule"/>
</dbReference>
<comment type="subunit">
    <text evidence="4">Part of the 30S ribosomal subunit.</text>
</comment>
<comment type="caution">
    <text evidence="6">The sequence shown here is derived from an EMBL/GenBank/DDBJ whole genome shotgun (WGS) entry which is preliminary data.</text>
</comment>
<dbReference type="AlphaFoldDB" id="A0A955I6W8"/>
<dbReference type="NCBIfam" id="TIGR01049">
    <property type="entry name" value="rpsJ_bact"/>
    <property type="match status" value="1"/>
</dbReference>
<dbReference type="GO" id="GO:1990904">
    <property type="term" value="C:ribonucleoprotein complex"/>
    <property type="evidence" value="ECO:0007669"/>
    <property type="project" value="UniProtKB-KW"/>
</dbReference>
<dbReference type="GO" id="GO:0006412">
    <property type="term" value="P:translation"/>
    <property type="evidence" value="ECO:0007669"/>
    <property type="project" value="UniProtKB-UniRule"/>
</dbReference>
<evidence type="ECO:0000256" key="4">
    <source>
        <dbReference type="HAMAP-Rule" id="MF_00508"/>
    </source>
</evidence>
<dbReference type="Proteomes" id="UP000760819">
    <property type="component" value="Unassembled WGS sequence"/>
</dbReference>
<organism evidence="6 7">
    <name type="scientific">Candidatus Dojkabacteria bacterium</name>
    <dbReference type="NCBI Taxonomy" id="2099670"/>
    <lineage>
        <taxon>Bacteria</taxon>
        <taxon>Candidatus Dojkabacteria</taxon>
    </lineage>
</organism>
<dbReference type="InterPro" id="IPR027486">
    <property type="entry name" value="Ribosomal_uS10_dom"/>
</dbReference>
<comment type="function">
    <text evidence="4">Involved in the binding of tRNA to the ribosomes.</text>
</comment>
<comment type="similarity">
    <text evidence="1 4">Belongs to the universal ribosomal protein uS10 family.</text>
</comment>
<dbReference type="PRINTS" id="PR00971">
    <property type="entry name" value="RIBOSOMALS10"/>
</dbReference>
<dbReference type="InterPro" id="IPR036838">
    <property type="entry name" value="Ribosomal_uS10_dom_sf"/>
</dbReference>
<dbReference type="NCBIfam" id="NF001861">
    <property type="entry name" value="PRK00596.1"/>
    <property type="match status" value="1"/>
</dbReference>
<gene>
    <name evidence="4 6" type="primary">rpsJ</name>
    <name evidence="6" type="ORF">KC640_01190</name>
</gene>
<evidence type="ECO:0000256" key="3">
    <source>
        <dbReference type="ARBA" id="ARBA00023274"/>
    </source>
</evidence>
<accession>A0A955I6W8</accession>
<feature type="domain" description="Small ribosomal subunit protein uS10" evidence="5">
    <location>
        <begin position="8"/>
        <end position="102"/>
    </location>
</feature>
<dbReference type="InterPro" id="IPR001848">
    <property type="entry name" value="Ribosomal_uS10"/>
</dbReference>
<proteinExistence type="inferred from homology"/>
<evidence type="ECO:0000259" key="5">
    <source>
        <dbReference type="SMART" id="SM01403"/>
    </source>
</evidence>